<dbReference type="STRING" id="6945.B7PMY3"/>
<dbReference type="EnsemblMetazoa" id="ISCW006323-RA">
    <property type="protein sequence ID" value="ISCW006323-PA"/>
    <property type="gene ID" value="ISCW006323"/>
</dbReference>
<dbReference type="PaxDb" id="6945-B7PMY3"/>
<dbReference type="OrthoDB" id="73997at2759"/>
<dbReference type="AlphaFoldDB" id="B7PMY3"/>
<reference evidence="2 4" key="1">
    <citation type="submission" date="2008-03" db="EMBL/GenBank/DDBJ databases">
        <title>Annotation of Ixodes scapularis.</title>
        <authorList>
            <consortium name="Ixodes scapularis Genome Project Consortium"/>
            <person name="Caler E."/>
            <person name="Hannick L.I."/>
            <person name="Bidwell S."/>
            <person name="Joardar V."/>
            <person name="Thiagarajan M."/>
            <person name="Amedeo P."/>
            <person name="Galinsky K.J."/>
            <person name="Schobel S."/>
            <person name="Inman J."/>
            <person name="Hostetler J."/>
            <person name="Miller J."/>
            <person name="Hammond M."/>
            <person name="Megy K."/>
            <person name="Lawson D."/>
            <person name="Kodira C."/>
            <person name="Sutton G."/>
            <person name="Meyer J."/>
            <person name="Hill C.A."/>
            <person name="Birren B."/>
            <person name="Nene V."/>
            <person name="Collins F."/>
            <person name="Alarcon-Chaidez F."/>
            <person name="Wikel S."/>
            <person name="Strausberg R."/>
        </authorList>
    </citation>
    <scope>NUCLEOTIDE SEQUENCE [LARGE SCALE GENOMIC DNA]</scope>
    <source>
        <strain evidence="4">Wikel</strain>
        <strain evidence="2">Wikel colony</strain>
    </source>
</reference>
<feature type="domain" description="tRNA (32-2'-O)-methyltransferase regulator THADA-like TPR repeats region" evidence="1">
    <location>
        <begin position="165"/>
        <end position="237"/>
    </location>
</feature>
<sequence length="242" mass="27375">MALFLMDLPWHRKGKYDTLGYIAELMGCERLLKLRPQLVSGLLSAAEEPAMCSYVKDLVQKLGLLHKSEVSAAEFERAWLDPFLESTREPFRQLSVPLFQHVLPALITVHPGTTQFVFGKLSEGGGDFVPAILKCLLLDRPLIEAGDLERWRNVIDQGMCHKNVQLVNRIYDSNTLLRRQLRKGDPSKPNPLGLELFEAHQEFISWLLRTAIDQLYPGANFCRRSTAVEILCLLATTQCTKG</sequence>
<dbReference type="VEuPathDB" id="VectorBase:ISCP_030058"/>
<dbReference type="InParanoid" id="B7PMY3"/>
<proteinExistence type="predicted"/>
<name>B7PMY3_IXOSC</name>
<evidence type="ECO:0000313" key="2">
    <source>
        <dbReference type="EMBL" id="EEC07955.1"/>
    </source>
</evidence>
<dbReference type="PANTHER" id="PTHR14387:SF0">
    <property type="entry name" value="DUF2428 DOMAIN-CONTAINING PROTEIN"/>
    <property type="match status" value="1"/>
</dbReference>
<dbReference type="Proteomes" id="UP000001555">
    <property type="component" value="Unassembled WGS sequence"/>
</dbReference>
<dbReference type="InterPro" id="IPR056843">
    <property type="entry name" value="THADA-like_TPR"/>
</dbReference>
<dbReference type="Pfam" id="PF25150">
    <property type="entry name" value="TPR_Trm732"/>
    <property type="match status" value="1"/>
</dbReference>
<dbReference type="HOGENOM" id="CLU_1148313_0_0_1"/>
<keyword evidence="4" id="KW-1185">Reference proteome</keyword>
<protein>
    <recommendedName>
        <fullName evidence="1">tRNA (32-2'-O)-methyltransferase regulator THADA-like TPR repeats region domain-containing protein</fullName>
    </recommendedName>
</protein>
<gene>
    <name evidence="2" type="ORF">IscW_ISCW006323</name>
</gene>
<dbReference type="EMBL" id="ABJB010774875">
    <property type="status" value="NOT_ANNOTATED_CDS"/>
    <property type="molecule type" value="Genomic_DNA"/>
</dbReference>
<organism>
    <name type="scientific">Ixodes scapularis</name>
    <name type="common">Black-legged tick</name>
    <name type="synonym">Deer tick</name>
    <dbReference type="NCBI Taxonomy" id="6945"/>
    <lineage>
        <taxon>Eukaryota</taxon>
        <taxon>Metazoa</taxon>
        <taxon>Ecdysozoa</taxon>
        <taxon>Arthropoda</taxon>
        <taxon>Chelicerata</taxon>
        <taxon>Arachnida</taxon>
        <taxon>Acari</taxon>
        <taxon>Parasitiformes</taxon>
        <taxon>Ixodida</taxon>
        <taxon>Ixodoidea</taxon>
        <taxon>Ixodidae</taxon>
        <taxon>Ixodinae</taxon>
        <taxon>Ixodes</taxon>
    </lineage>
</organism>
<dbReference type="VEuPathDB" id="VectorBase:ISCI006323"/>
<dbReference type="InterPro" id="IPR051954">
    <property type="entry name" value="tRNA_methyltransferase_THADA"/>
</dbReference>
<dbReference type="EMBL" id="DS749465">
    <property type="protein sequence ID" value="EEC07955.1"/>
    <property type="molecule type" value="Genomic_DNA"/>
</dbReference>
<evidence type="ECO:0000259" key="1">
    <source>
        <dbReference type="Pfam" id="PF25150"/>
    </source>
</evidence>
<evidence type="ECO:0000313" key="3">
    <source>
        <dbReference type="EnsemblMetazoa" id="ISCW006323-PA"/>
    </source>
</evidence>
<evidence type="ECO:0000313" key="4">
    <source>
        <dbReference type="Proteomes" id="UP000001555"/>
    </source>
</evidence>
<reference evidence="3" key="2">
    <citation type="submission" date="2020-05" db="UniProtKB">
        <authorList>
            <consortium name="EnsemblMetazoa"/>
        </authorList>
    </citation>
    <scope>IDENTIFICATION</scope>
    <source>
        <strain evidence="3">wikel</strain>
    </source>
</reference>
<accession>B7PMY3</accession>
<dbReference type="PANTHER" id="PTHR14387">
    <property type="entry name" value="THADA/DEATH RECEPTOR INTERACTING PROTEIN"/>
    <property type="match status" value="1"/>
</dbReference>
<dbReference type="VEuPathDB" id="VectorBase:ISCW006323"/>